<organism evidence="2 3">
    <name type="scientific">Punica granatum</name>
    <name type="common">Pomegranate</name>
    <dbReference type="NCBI Taxonomy" id="22663"/>
    <lineage>
        <taxon>Eukaryota</taxon>
        <taxon>Viridiplantae</taxon>
        <taxon>Streptophyta</taxon>
        <taxon>Embryophyta</taxon>
        <taxon>Tracheophyta</taxon>
        <taxon>Spermatophyta</taxon>
        <taxon>Magnoliopsida</taxon>
        <taxon>eudicotyledons</taxon>
        <taxon>Gunneridae</taxon>
        <taxon>Pentapetalae</taxon>
        <taxon>rosids</taxon>
        <taxon>malvids</taxon>
        <taxon>Myrtales</taxon>
        <taxon>Lythraceae</taxon>
        <taxon>Punica</taxon>
    </lineage>
</organism>
<feature type="region of interest" description="Disordered" evidence="1">
    <location>
        <begin position="1"/>
        <end position="90"/>
    </location>
</feature>
<dbReference type="EMBL" id="MTKT01000536">
    <property type="protein sequence ID" value="OWM90776.1"/>
    <property type="molecule type" value="Genomic_DNA"/>
</dbReference>
<feature type="compositionally biased region" description="Low complexity" evidence="1">
    <location>
        <begin position="24"/>
        <end position="51"/>
    </location>
</feature>
<evidence type="ECO:0000313" key="2">
    <source>
        <dbReference type="EMBL" id="OWM90776.1"/>
    </source>
</evidence>
<protein>
    <submittedName>
        <fullName evidence="2">Uncharacterized protein</fullName>
    </submittedName>
</protein>
<evidence type="ECO:0000313" key="3">
    <source>
        <dbReference type="Proteomes" id="UP000197138"/>
    </source>
</evidence>
<dbReference type="AlphaFoldDB" id="A0A218Y1M2"/>
<sequence length="120" mass="12883">MGPTAQPSQATKPRLNPKPRLNHSSRSSAAIHSSAKPSHQAAAQPQATAQSLKPQLSRNKPRLAPMAGGSIPSLFPPPHNSNLLHTHHPSITSHHSYPWFPYTLSDISPSLIPLENSTAL</sequence>
<feature type="compositionally biased region" description="Polar residues" evidence="1">
    <location>
        <begin position="1"/>
        <end position="11"/>
    </location>
</feature>
<gene>
    <name evidence="2" type="ORF">CDL15_Pgr002699</name>
</gene>
<evidence type="ECO:0000256" key="1">
    <source>
        <dbReference type="SAM" id="MobiDB-lite"/>
    </source>
</evidence>
<reference evidence="3" key="1">
    <citation type="journal article" date="2017" name="Plant J.">
        <title>The pomegranate (Punica granatum L.) genome and the genomics of punicalagin biosynthesis.</title>
        <authorList>
            <person name="Qin G."/>
            <person name="Xu C."/>
            <person name="Ming R."/>
            <person name="Tang H."/>
            <person name="Guyot R."/>
            <person name="Kramer E.M."/>
            <person name="Hu Y."/>
            <person name="Yi X."/>
            <person name="Qi Y."/>
            <person name="Xu X."/>
            <person name="Gao Z."/>
            <person name="Pan H."/>
            <person name="Jian J."/>
            <person name="Tian Y."/>
            <person name="Yue Z."/>
            <person name="Xu Y."/>
        </authorList>
    </citation>
    <scope>NUCLEOTIDE SEQUENCE [LARGE SCALE GENOMIC DNA]</scope>
    <source>
        <strain evidence="3">cv. Dabenzi</strain>
    </source>
</reference>
<name>A0A218Y1M2_PUNGR</name>
<dbReference type="Proteomes" id="UP000197138">
    <property type="component" value="Unassembled WGS sequence"/>
</dbReference>
<proteinExistence type="predicted"/>
<accession>A0A218Y1M2</accession>
<comment type="caution">
    <text evidence="2">The sequence shown here is derived from an EMBL/GenBank/DDBJ whole genome shotgun (WGS) entry which is preliminary data.</text>
</comment>